<dbReference type="InterPro" id="IPR005303">
    <property type="entry name" value="MOCOS_middle"/>
</dbReference>
<dbReference type="GO" id="GO:0030170">
    <property type="term" value="F:pyridoxal phosphate binding"/>
    <property type="evidence" value="ECO:0007669"/>
    <property type="project" value="InterPro"/>
</dbReference>
<dbReference type="SUPFAM" id="SSF50800">
    <property type="entry name" value="PK beta-barrel domain-like"/>
    <property type="match status" value="1"/>
</dbReference>
<evidence type="ECO:0000313" key="2">
    <source>
        <dbReference type="EMBL" id="CAA9494331.1"/>
    </source>
</evidence>
<dbReference type="PROSITE" id="PS51340">
    <property type="entry name" value="MOSC"/>
    <property type="match status" value="1"/>
</dbReference>
<dbReference type="EMBL" id="CADCVJ010000228">
    <property type="protein sequence ID" value="CAA9494331.1"/>
    <property type="molecule type" value="Genomic_DNA"/>
</dbReference>
<proteinExistence type="predicted"/>
<reference evidence="2" key="1">
    <citation type="submission" date="2020-02" db="EMBL/GenBank/DDBJ databases">
        <authorList>
            <person name="Meier V. D."/>
        </authorList>
    </citation>
    <scope>NUCLEOTIDE SEQUENCE</scope>
    <source>
        <strain evidence="2">AVDCRST_MAG38</strain>
    </source>
</reference>
<gene>
    <name evidence="2" type="ORF">AVDCRST_MAG38-2824</name>
</gene>
<protein>
    <recommendedName>
        <fullName evidence="1">MOSC domain-containing protein</fullName>
    </recommendedName>
</protein>
<dbReference type="SUPFAM" id="SSF141673">
    <property type="entry name" value="MOSC N-terminal domain-like"/>
    <property type="match status" value="1"/>
</dbReference>
<sequence length="267" mass="28407">MVASVAWISVAPVKGLRLQRRDDVHLGVSGVPGDRAFFLVDDRGRMVSATRLGPLVAVLPEHDADAGTLSLRLPGGEEIAEPVELGEPESVSFYGTAVRARPVHGRFSEVLSRHCGQPVRLVAAPPERPGVDRGSEGAATLVSSASLERLRAEAGGTEPVDPRRFRMTFGVDGVEAHEEDTWVGRDVRVGDALVRVAGNVGRCALTTREPETGVVDFPALHHLKAYRDGVPTTEPLPFGVYARVLRPGRVRVGDTVALASPTPGAGR</sequence>
<dbReference type="Pfam" id="PF03476">
    <property type="entry name" value="MOSC_N"/>
    <property type="match status" value="1"/>
</dbReference>
<dbReference type="InterPro" id="IPR011037">
    <property type="entry name" value="Pyrv_Knase-like_insert_dom_sf"/>
</dbReference>
<name>A0A6J4SBD3_9ACTN</name>
<dbReference type="GO" id="GO:0030151">
    <property type="term" value="F:molybdenum ion binding"/>
    <property type="evidence" value="ECO:0007669"/>
    <property type="project" value="InterPro"/>
</dbReference>
<evidence type="ECO:0000259" key="1">
    <source>
        <dbReference type="PROSITE" id="PS51340"/>
    </source>
</evidence>
<organism evidence="2">
    <name type="scientific">uncultured Solirubrobacteraceae bacterium</name>
    <dbReference type="NCBI Taxonomy" id="1162706"/>
    <lineage>
        <taxon>Bacteria</taxon>
        <taxon>Bacillati</taxon>
        <taxon>Actinomycetota</taxon>
        <taxon>Thermoleophilia</taxon>
        <taxon>Solirubrobacterales</taxon>
        <taxon>Solirubrobacteraceae</taxon>
        <taxon>environmental samples</taxon>
    </lineage>
</organism>
<dbReference type="GO" id="GO:0003824">
    <property type="term" value="F:catalytic activity"/>
    <property type="evidence" value="ECO:0007669"/>
    <property type="project" value="InterPro"/>
</dbReference>
<dbReference type="Gene3D" id="2.40.33.20">
    <property type="entry name" value="PK beta-barrel domain-like"/>
    <property type="match status" value="1"/>
</dbReference>
<feature type="domain" description="MOSC" evidence="1">
    <location>
        <begin position="95"/>
        <end position="259"/>
    </location>
</feature>
<dbReference type="InterPro" id="IPR005302">
    <property type="entry name" value="MoCF_Sase_C"/>
</dbReference>
<dbReference type="Pfam" id="PF03473">
    <property type="entry name" value="MOSC"/>
    <property type="match status" value="1"/>
</dbReference>
<accession>A0A6J4SBD3</accession>
<dbReference type="AlphaFoldDB" id="A0A6J4SBD3"/>